<evidence type="ECO:0000256" key="1">
    <source>
        <dbReference type="SAM" id="MobiDB-lite"/>
    </source>
</evidence>
<reference evidence="2" key="1">
    <citation type="submission" date="2020-02" db="EMBL/GenBank/DDBJ databases">
        <authorList>
            <person name="Meier V. D."/>
        </authorList>
    </citation>
    <scope>NUCLEOTIDE SEQUENCE</scope>
    <source>
        <strain evidence="2">AVDCRST_MAG12</strain>
    </source>
</reference>
<gene>
    <name evidence="2" type="ORF">AVDCRST_MAG12-1416</name>
</gene>
<dbReference type="EMBL" id="CADCVK010000222">
    <property type="protein sequence ID" value="CAA9479469.1"/>
    <property type="molecule type" value="Genomic_DNA"/>
</dbReference>
<name>A0A6J4RR11_9ACTN</name>
<organism evidence="2">
    <name type="scientific">uncultured Rubrobacteraceae bacterium</name>
    <dbReference type="NCBI Taxonomy" id="349277"/>
    <lineage>
        <taxon>Bacteria</taxon>
        <taxon>Bacillati</taxon>
        <taxon>Actinomycetota</taxon>
        <taxon>Rubrobacteria</taxon>
        <taxon>Rubrobacterales</taxon>
        <taxon>Rubrobacteraceae</taxon>
        <taxon>environmental samples</taxon>
    </lineage>
</organism>
<dbReference type="GO" id="GO:0008817">
    <property type="term" value="F:corrinoid adenosyltransferase activity"/>
    <property type="evidence" value="ECO:0007669"/>
    <property type="project" value="UniProtKB-EC"/>
</dbReference>
<protein>
    <submittedName>
        <fullName evidence="2">ATP:Cob(I)alamin adenosyltransferase</fullName>
        <ecNumber evidence="2">2.5.1.17</ecNumber>
    </submittedName>
</protein>
<keyword evidence="2" id="KW-0808">Transferase</keyword>
<dbReference type="EC" id="2.5.1.17" evidence="2"/>
<feature type="region of interest" description="Disordered" evidence="1">
    <location>
        <begin position="1"/>
        <end position="141"/>
    </location>
</feature>
<feature type="compositionally biased region" description="Low complexity" evidence="1">
    <location>
        <begin position="84"/>
        <end position="101"/>
    </location>
</feature>
<evidence type="ECO:0000313" key="2">
    <source>
        <dbReference type="EMBL" id="CAA9479469.1"/>
    </source>
</evidence>
<dbReference type="AlphaFoldDB" id="A0A6J4RR11"/>
<accession>A0A6J4RR11</accession>
<feature type="non-terminal residue" evidence="2">
    <location>
        <position position="141"/>
    </location>
</feature>
<feature type="non-terminal residue" evidence="2">
    <location>
        <position position="1"/>
    </location>
</feature>
<sequence length="141" mass="15272">GARRRRRGELFPGPGPRGGGWGARGTPAGVAAAPLPRHGRRGDAEGRQFCRRGRPGARGPGARRLERPHGDTQGIRRTGREPARGASGRRPLRRAPGGAQPRHGRVRGGAPLRRQGREPPLRPAVRGSPQRGRRQNPFERV</sequence>
<proteinExistence type="predicted"/>